<feature type="DNA-binding region" description="H-T-H motif" evidence="2">
    <location>
        <begin position="33"/>
        <end position="52"/>
    </location>
</feature>
<feature type="domain" description="HTH tetR-type" evidence="3">
    <location>
        <begin position="10"/>
        <end position="70"/>
    </location>
</feature>
<dbReference type="Pfam" id="PF00440">
    <property type="entry name" value="TetR_N"/>
    <property type="match status" value="1"/>
</dbReference>
<proteinExistence type="predicted"/>
<protein>
    <submittedName>
        <fullName evidence="4">AcrR family transcriptional regulator</fullName>
    </submittedName>
</protein>
<dbReference type="AlphaFoldDB" id="A0A7W7CI10"/>
<evidence type="ECO:0000256" key="2">
    <source>
        <dbReference type="PROSITE-ProRule" id="PRU00335"/>
    </source>
</evidence>
<name>A0A7W7CI10_9PSEU</name>
<dbReference type="GO" id="GO:0000976">
    <property type="term" value="F:transcription cis-regulatory region binding"/>
    <property type="evidence" value="ECO:0007669"/>
    <property type="project" value="TreeGrafter"/>
</dbReference>
<dbReference type="Pfam" id="PF17932">
    <property type="entry name" value="TetR_C_24"/>
    <property type="match status" value="1"/>
</dbReference>
<dbReference type="InterPro" id="IPR001647">
    <property type="entry name" value="HTH_TetR"/>
</dbReference>
<evidence type="ECO:0000259" key="3">
    <source>
        <dbReference type="PROSITE" id="PS50977"/>
    </source>
</evidence>
<dbReference type="RefSeq" id="WP_312988956.1">
    <property type="nucleotide sequence ID" value="NZ_BAAAUI010000008.1"/>
</dbReference>
<dbReference type="SUPFAM" id="SSF48498">
    <property type="entry name" value="Tetracyclin repressor-like, C-terminal domain"/>
    <property type="match status" value="1"/>
</dbReference>
<dbReference type="InterPro" id="IPR009057">
    <property type="entry name" value="Homeodomain-like_sf"/>
</dbReference>
<dbReference type="Proteomes" id="UP000533598">
    <property type="component" value="Unassembled WGS sequence"/>
</dbReference>
<evidence type="ECO:0000313" key="5">
    <source>
        <dbReference type="Proteomes" id="UP000533598"/>
    </source>
</evidence>
<evidence type="ECO:0000256" key="1">
    <source>
        <dbReference type="ARBA" id="ARBA00023125"/>
    </source>
</evidence>
<gene>
    <name evidence="4" type="ORF">HNR67_007465</name>
</gene>
<dbReference type="PROSITE" id="PS50977">
    <property type="entry name" value="HTH_TETR_2"/>
    <property type="match status" value="1"/>
</dbReference>
<dbReference type="PANTHER" id="PTHR30055">
    <property type="entry name" value="HTH-TYPE TRANSCRIPTIONAL REGULATOR RUTR"/>
    <property type="match status" value="1"/>
</dbReference>
<dbReference type="EMBL" id="JACHMH010000001">
    <property type="protein sequence ID" value="MBB4681347.1"/>
    <property type="molecule type" value="Genomic_DNA"/>
</dbReference>
<dbReference type="InterPro" id="IPR050109">
    <property type="entry name" value="HTH-type_TetR-like_transc_reg"/>
</dbReference>
<keyword evidence="1 2" id="KW-0238">DNA-binding</keyword>
<dbReference type="SUPFAM" id="SSF46689">
    <property type="entry name" value="Homeodomain-like"/>
    <property type="match status" value="1"/>
</dbReference>
<evidence type="ECO:0000313" key="4">
    <source>
        <dbReference type="EMBL" id="MBB4681347.1"/>
    </source>
</evidence>
<dbReference type="InterPro" id="IPR036271">
    <property type="entry name" value="Tet_transcr_reg_TetR-rel_C_sf"/>
</dbReference>
<accession>A0A7W7CI10</accession>
<dbReference type="InterPro" id="IPR041490">
    <property type="entry name" value="KstR2_TetR_C"/>
</dbReference>
<dbReference type="GO" id="GO:0003700">
    <property type="term" value="F:DNA-binding transcription factor activity"/>
    <property type="evidence" value="ECO:0007669"/>
    <property type="project" value="TreeGrafter"/>
</dbReference>
<dbReference type="Gene3D" id="1.10.357.10">
    <property type="entry name" value="Tetracycline Repressor, domain 2"/>
    <property type="match status" value="1"/>
</dbReference>
<dbReference type="PANTHER" id="PTHR30055:SF200">
    <property type="entry name" value="HTH-TYPE TRANSCRIPTIONAL REPRESSOR BDCR"/>
    <property type="match status" value="1"/>
</dbReference>
<comment type="caution">
    <text evidence="4">The sequence shown here is derived from an EMBL/GenBank/DDBJ whole genome shotgun (WGS) entry which is preliminary data.</text>
</comment>
<organism evidence="4 5">
    <name type="scientific">Crossiella cryophila</name>
    <dbReference type="NCBI Taxonomy" id="43355"/>
    <lineage>
        <taxon>Bacteria</taxon>
        <taxon>Bacillati</taxon>
        <taxon>Actinomycetota</taxon>
        <taxon>Actinomycetes</taxon>
        <taxon>Pseudonocardiales</taxon>
        <taxon>Pseudonocardiaceae</taxon>
        <taxon>Crossiella</taxon>
    </lineage>
</organism>
<dbReference type="PRINTS" id="PR00455">
    <property type="entry name" value="HTHTETR"/>
</dbReference>
<keyword evidence="5" id="KW-1185">Reference proteome</keyword>
<sequence length="223" mass="24315">MTVTKAAKAPPAAERIRQAALTLFAAKGFHGTGIRDLAETAGLSSASLYHYMGTKEDLLLAIMRECMTRLLTAGRRVVLDDPDPRSRLAGLVQVHVLSHAVHPLETAVVDNELRALSATARATVVAQRDEYEDLWRAAIEDGCASGVFRTSAQAVTRLALLEMCSGVARWYSPRGRLALTELATHYTEIAFGALHAEPSTVDVEAARRRSRLVTEVWGVPVRR</sequence>
<reference evidence="4 5" key="1">
    <citation type="submission" date="2020-08" db="EMBL/GenBank/DDBJ databases">
        <title>Sequencing the genomes of 1000 actinobacteria strains.</title>
        <authorList>
            <person name="Klenk H.-P."/>
        </authorList>
    </citation>
    <scope>NUCLEOTIDE SEQUENCE [LARGE SCALE GENOMIC DNA]</scope>
    <source>
        <strain evidence="4 5">DSM 44230</strain>
    </source>
</reference>